<dbReference type="AlphaFoldDB" id="A0A6G5QJP4"/>
<feature type="transmembrane region" description="Helical" evidence="1">
    <location>
        <begin position="83"/>
        <end position="109"/>
    </location>
</feature>
<dbReference type="RefSeq" id="WP_004319713.1">
    <property type="nucleotide sequence ID" value="NZ_CP012543.1"/>
</dbReference>
<dbReference type="EMBL" id="CP012543">
    <property type="protein sequence ID" value="QCD45918.1"/>
    <property type="molecule type" value="Genomic_DNA"/>
</dbReference>
<feature type="transmembrane region" description="Helical" evidence="1">
    <location>
        <begin position="12"/>
        <end position="37"/>
    </location>
</feature>
<reference evidence="2 3" key="1">
    <citation type="submission" date="2016-07" db="EMBL/GenBank/DDBJ databases">
        <title>Comparative genomics of the Campylobacter concisus group.</title>
        <authorList>
            <person name="Miller W.G."/>
            <person name="Yee E."/>
            <person name="Chapman M.H."/>
            <person name="Huynh S."/>
            <person name="Bono J.L."/>
            <person name="On S.L.W."/>
            <person name="StLeger J."/>
            <person name="Foster G."/>
            <person name="Parker C.T."/>
        </authorList>
    </citation>
    <scope>NUCLEOTIDE SEQUENCE [LARGE SCALE GENOMIC DNA]</scope>
    <source>
        <strain evidence="2 3">ATCC 33238</strain>
    </source>
</reference>
<dbReference type="KEGG" id="crx:CRECT_0218"/>
<feature type="transmembrane region" description="Helical" evidence="1">
    <location>
        <begin position="157"/>
        <end position="178"/>
    </location>
</feature>
<evidence type="ECO:0000313" key="2">
    <source>
        <dbReference type="EMBL" id="QCD45918.1"/>
    </source>
</evidence>
<gene>
    <name evidence="2" type="ORF">CRECT_0218</name>
</gene>
<protein>
    <submittedName>
        <fullName evidence="2">Putative membrane protein</fullName>
    </submittedName>
</protein>
<dbReference type="Proteomes" id="UP000502377">
    <property type="component" value="Chromosome"/>
</dbReference>
<feature type="transmembrane region" description="Helical" evidence="1">
    <location>
        <begin position="115"/>
        <end position="136"/>
    </location>
</feature>
<keyword evidence="1" id="KW-1133">Transmembrane helix</keyword>
<accession>A0A6G5QJP4</accession>
<organism evidence="2 3">
    <name type="scientific">Campylobacter rectus</name>
    <name type="common">Wolinella recta</name>
    <dbReference type="NCBI Taxonomy" id="203"/>
    <lineage>
        <taxon>Bacteria</taxon>
        <taxon>Pseudomonadati</taxon>
        <taxon>Campylobacterota</taxon>
        <taxon>Epsilonproteobacteria</taxon>
        <taxon>Campylobacterales</taxon>
        <taxon>Campylobacteraceae</taxon>
        <taxon>Campylobacter</taxon>
    </lineage>
</organism>
<sequence>MLKIIKSALSIIFQARILFVLFYFCAFVTCAPIALILGVDESRITLSAIFHPLTILSCAMLAIYIGFKVSLYKNHGTDGKTDAVFFVALSWVFFMLFCLAALLAAVFFIDDARGIPPRTFFMMLLALAIFAAWRTLKSSEYKLSVFYERKAGTKINIDKISIYSVLAFAAVVAILFLVKQF</sequence>
<proteinExistence type="predicted"/>
<feature type="transmembrane region" description="Helical" evidence="1">
    <location>
        <begin position="49"/>
        <end position="71"/>
    </location>
</feature>
<evidence type="ECO:0000313" key="3">
    <source>
        <dbReference type="Proteomes" id="UP000502377"/>
    </source>
</evidence>
<name>A0A6G5QJP4_CAMRE</name>
<keyword evidence="1" id="KW-0472">Membrane</keyword>
<evidence type="ECO:0000256" key="1">
    <source>
        <dbReference type="SAM" id="Phobius"/>
    </source>
</evidence>
<keyword evidence="1" id="KW-0812">Transmembrane</keyword>